<feature type="domain" description="Spore germination GerAC-like C-terminal" evidence="8">
    <location>
        <begin position="251"/>
        <end position="417"/>
    </location>
</feature>
<keyword evidence="7" id="KW-0449">Lipoprotein</keyword>
<dbReference type="NCBIfam" id="TIGR02887">
    <property type="entry name" value="spore_ger_x_C"/>
    <property type="match status" value="1"/>
</dbReference>
<gene>
    <name evidence="10" type="ORF">IQ10_00728</name>
</gene>
<protein>
    <submittedName>
        <fullName evidence="10">Ger(X)C family germination protein</fullName>
    </submittedName>
</protein>
<comment type="caution">
    <text evidence="10">The sequence shown here is derived from an EMBL/GenBank/DDBJ whole genome shotgun (WGS) entry which is preliminary data.</text>
</comment>
<evidence type="ECO:0000256" key="1">
    <source>
        <dbReference type="ARBA" id="ARBA00004635"/>
    </source>
</evidence>
<dbReference type="Pfam" id="PF25198">
    <property type="entry name" value="Spore_GerAC_N"/>
    <property type="match status" value="1"/>
</dbReference>
<evidence type="ECO:0000313" key="11">
    <source>
        <dbReference type="Proteomes" id="UP000315711"/>
    </source>
</evidence>
<evidence type="ECO:0000259" key="9">
    <source>
        <dbReference type="Pfam" id="PF25198"/>
    </source>
</evidence>
<dbReference type="EMBL" id="VLKZ01000002">
    <property type="protein sequence ID" value="TWI59017.1"/>
    <property type="molecule type" value="Genomic_DNA"/>
</dbReference>
<keyword evidence="3" id="KW-0309">Germination</keyword>
<dbReference type="Proteomes" id="UP000315711">
    <property type="component" value="Unassembled WGS sequence"/>
</dbReference>
<feature type="domain" description="Spore germination protein N-terminal" evidence="9">
    <location>
        <begin position="26"/>
        <end position="200"/>
    </location>
</feature>
<dbReference type="InterPro" id="IPR008844">
    <property type="entry name" value="Spore_GerAC-like"/>
</dbReference>
<evidence type="ECO:0000259" key="8">
    <source>
        <dbReference type="Pfam" id="PF05504"/>
    </source>
</evidence>
<evidence type="ECO:0000313" key="10">
    <source>
        <dbReference type="EMBL" id="TWI59017.1"/>
    </source>
</evidence>
<dbReference type="PROSITE" id="PS51257">
    <property type="entry name" value="PROKAR_LIPOPROTEIN"/>
    <property type="match status" value="1"/>
</dbReference>
<name>A0A562QQN0_9BACI</name>
<dbReference type="RefSeq" id="WP_158639980.1">
    <property type="nucleotide sequence ID" value="NZ_VLKZ01000002.1"/>
</dbReference>
<evidence type="ECO:0000256" key="6">
    <source>
        <dbReference type="ARBA" id="ARBA00023139"/>
    </source>
</evidence>
<dbReference type="Pfam" id="PF05504">
    <property type="entry name" value="Spore_GerAC"/>
    <property type="match status" value="1"/>
</dbReference>
<dbReference type="InterPro" id="IPR038501">
    <property type="entry name" value="Spore_GerAC_C_sf"/>
</dbReference>
<keyword evidence="5" id="KW-0472">Membrane</keyword>
<sequence>MKHIPPFFRLALVIVLLLPILSGCWDRLDPENMAFVIAIGVDPGPRNDYLFTFALAVPKPVGGGTSGGGSSSGSKSLAVHTVEGSNITSALLVSQSFIARRLNVSHAKAFIIGEDLARNGIIPIMGEVVRNREFRRSFHVMTTRGKAQTYINNIKPTTETDISLWFELETDPNNMGAMLPKNSRFHNFTMEIESPGTGAITMQTAPRPDIKTGTASLPSENYYSEADQLFVGNQEAGHIHRVGEVPVEFFGSAVYKGDLLTGYLNGAETRVLNMLRGEFTRTTWDFSDPSDNKLNLSISMNAQDQTKMKVERKNDRILVTFDIAMEGDLISVQSLVDYTTPKNRKKLEEAIQNQLKEQSSNLLNKTLYEWEIDCFEINNDFKSYFSTLKEWQDYHWEEHVKDIEYELNINFKIRRHGDQVGPAIEGR</sequence>
<keyword evidence="4" id="KW-0732">Signal</keyword>
<evidence type="ECO:0000256" key="4">
    <source>
        <dbReference type="ARBA" id="ARBA00022729"/>
    </source>
</evidence>
<dbReference type="GO" id="GO:0009847">
    <property type="term" value="P:spore germination"/>
    <property type="evidence" value="ECO:0007669"/>
    <property type="project" value="InterPro"/>
</dbReference>
<evidence type="ECO:0000256" key="2">
    <source>
        <dbReference type="ARBA" id="ARBA00007886"/>
    </source>
</evidence>
<evidence type="ECO:0000256" key="7">
    <source>
        <dbReference type="ARBA" id="ARBA00023288"/>
    </source>
</evidence>
<dbReference type="InterPro" id="IPR046953">
    <property type="entry name" value="Spore_GerAC-like_C"/>
</dbReference>
<reference evidence="10 11" key="1">
    <citation type="journal article" date="2015" name="Stand. Genomic Sci.">
        <title>Genomic Encyclopedia of Bacterial and Archaeal Type Strains, Phase III: the genomes of soil and plant-associated and newly described type strains.</title>
        <authorList>
            <person name="Whitman W.B."/>
            <person name="Woyke T."/>
            <person name="Klenk H.P."/>
            <person name="Zhou Y."/>
            <person name="Lilburn T.G."/>
            <person name="Beck B.J."/>
            <person name="De Vos P."/>
            <person name="Vandamme P."/>
            <person name="Eisen J.A."/>
            <person name="Garrity G."/>
            <person name="Hugenholtz P."/>
            <person name="Kyrpides N.C."/>
        </authorList>
    </citation>
    <scope>NUCLEOTIDE SEQUENCE [LARGE SCALE GENOMIC DNA]</scope>
    <source>
        <strain evidence="10 11">CGMCC 1.10116</strain>
    </source>
</reference>
<keyword evidence="11" id="KW-1185">Reference proteome</keyword>
<organism evidence="10 11">
    <name type="scientific">Halalkalibacter nanhaiisediminis</name>
    <dbReference type="NCBI Taxonomy" id="688079"/>
    <lineage>
        <taxon>Bacteria</taxon>
        <taxon>Bacillati</taxon>
        <taxon>Bacillota</taxon>
        <taxon>Bacilli</taxon>
        <taxon>Bacillales</taxon>
        <taxon>Bacillaceae</taxon>
        <taxon>Halalkalibacter</taxon>
    </lineage>
</organism>
<evidence type="ECO:0000256" key="5">
    <source>
        <dbReference type="ARBA" id="ARBA00023136"/>
    </source>
</evidence>
<dbReference type="GO" id="GO:0016020">
    <property type="term" value="C:membrane"/>
    <property type="evidence" value="ECO:0007669"/>
    <property type="project" value="UniProtKB-SubCell"/>
</dbReference>
<comment type="subcellular location">
    <subcellularLocation>
        <location evidence="1">Membrane</location>
        <topology evidence="1">Lipid-anchor</topology>
    </subcellularLocation>
</comment>
<dbReference type="AlphaFoldDB" id="A0A562QQN0"/>
<evidence type="ECO:0000256" key="3">
    <source>
        <dbReference type="ARBA" id="ARBA00022544"/>
    </source>
</evidence>
<proteinExistence type="inferred from homology"/>
<dbReference type="PANTHER" id="PTHR35789">
    <property type="entry name" value="SPORE GERMINATION PROTEIN B3"/>
    <property type="match status" value="1"/>
</dbReference>
<dbReference type="InterPro" id="IPR057336">
    <property type="entry name" value="GerAC_N"/>
</dbReference>
<dbReference type="PANTHER" id="PTHR35789:SF1">
    <property type="entry name" value="SPORE GERMINATION PROTEIN B3"/>
    <property type="match status" value="1"/>
</dbReference>
<keyword evidence="6" id="KW-0564">Palmitate</keyword>
<accession>A0A562QQN0</accession>
<dbReference type="OrthoDB" id="9816067at2"/>
<comment type="similarity">
    <text evidence="2">Belongs to the GerABKC lipoprotein family.</text>
</comment>
<dbReference type="Gene3D" id="3.30.300.210">
    <property type="entry name" value="Nutrient germinant receptor protein C, domain 3"/>
    <property type="match status" value="1"/>
</dbReference>